<protein>
    <submittedName>
        <fullName evidence="2">Uncharacterized protein</fullName>
    </submittedName>
</protein>
<evidence type="ECO:0000313" key="3">
    <source>
        <dbReference type="Proteomes" id="UP001139104"/>
    </source>
</evidence>
<dbReference type="EMBL" id="JAIVFP010000001">
    <property type="protein sequence ID" value="MCI4683057.1"/>
    <property type="molecule type" value="Genomic_DNA"/>
</dbReference>
<accession>A0ABS9Z796</accession>
<feature type="chain" id="PRO_5045130305" evidence="1">
    <location>
        <begin position="21"/>
        <end position="158"/>
    </location>
</feature>
<dbReference type="Proteomes" id="UP001139104">
    <property type="component" value="Unassembled WGS sequence"/>
</dbReference>
<name>A0ABS9Z796_9HYPH</name>
<feature type="signal peptide" evidence="1">
    <location>
        <begin position="1"/>
        <end position="20"/>
    </location>
</feature>
<keyword evidence="1" id="KW-0732">Signal</keyword>
<evidence type="ECO:0000256" key="1">
    <source>
        <dbReference type="SAM" id="SignalP"/>
    </source>
</evidence>
<organism evidence="2 3">
    <name type="scientific">Candidatus Rhodoblastus alkanivorans</name>
    <dbReference type="NCBI Taxonomy" id="2954117"/>
    <lineage>
        <taxon>Bacteria</taxon>
        <taxon>Pseudomonadati</taxon>
        <taxon>Pseudomonadota</taxon>
        <taxon>Alphaproteobacteria</taxon>
        <taxon>Hyphomicrobiales</taxon>
        <taxon>Rhodoblastaceae</taxon>
        <taxon>Rhodoblastus</taxon>
    </lineage>
</organism>
<sequence length="158" mass="16060">MTKAIFVSAALLFAGQPATAGTMSGNGALSFAALLGQHSPHLSKAEKRLLLKYLNGEAEAKAPKGKTVSVKADAVTCRISNVDITFHSCDLTFAGRKVALKGRAAHEIYATLVENGVPGDGAAGSIYEAIGAVDCRIAPAEVVGRGGGGAQCDYAAAK</sequence>
<evidence type="ECO:0000313" key="2">
    <source>
        <dbReference type="EMBL" id="MCI4683057.1"/>
    </source>
</evidence>
<reference evidence="2" key="1">
    <citation type="journal article" date="2022" name="ISME J.">
        <title>Identification of active gaseous-alkane degraders at natural gas seeps.</title>
        <authorList>
            <person name="Farhan Ul Haque M."/>
            <person name="Hernandez M."/>
            <person name="Crombie A.T."/>
            <person name="Murrell J.C."/>
        </authorList>
    </citation>
    <scope>NUCLEOTIDE SEQUENCE</scope>
    <source>
        <strain evidence="2">PC2</strain>
    </source>
</reference>
<gene>
    <name evidence="2" type="ORF">K2U94_09805</name>
</gene>
<comment type="caution">
    <text evidence="2">The sequence shown here is derived from an EMBL/GenBank/DDBJ whole genome shotgun (WGS) entry which is preliminary data.</text>
</comment>
<proteinExistence type="predicted"/>
<dbReference type="RefSeq" id="WP_243067029.1">
    <property type="nucleotide sequence ID" value="NZ_JAIVFK010000012.1"/>
</dbReference>
<keyword evidence="3" id="KW-1185">Reference proteome</keyword>